<dbReference type="Proteomes" id="UP000287857">
    <property type="component" value="Unassembled WGS sequence"/>
</dbReference>
<accession>A0A429ZWR7</accession>
<dbReference type="InterPro" id="IPR016181">
    <property type="entry name" value="Acyl_CoA_acyltransferase"/>
</dbReference>
<proteinExistence type="predicted"/>
<dbReference type="InterPro" id="IPR000182">
    <property type="entry name" value="GNAT_dom"/>
</dbReference>
<keyword evidence="3" id="KW-1185">Reference proteome</keyword>
<dbReference type="GO" id="GO:0016747">
    <property type="term" value="F:acyltransferase activity, transferring groups other than amino-acyl groups"/>
    <property type="evidence" value="ECO:0007669"/>
    <property type="project" value="InterPro"/>
</dbReference>
<dbReference type="AlphaFoldDB" id="A0A429ZWR7"/>
<comment type="caution">
    <text evidence="2">The sequence shown here is derived from an EMBL/GenBank/DDBJ whole genome shotgun (WGS) entry which is preliminary data.</text>
</comment>
<dbReference type="RefSeq" id="WP_125984405.1">
    <property type="nucleotide sequence ID" value="NZ_NGJS01000013.1"/>
</dbReference>
<dbReference type="PROSITE" id="PS51186">
    <property type="entry name" value="GNAT"/>
    <property type="match status" value="1"/>
</dbReference>
<feature type="domain" description="N-acetyltransferase" evidence="1">
    <location>
        <begin position="18"/>
        <end position="159"/>
    </location>
</feature>
<dbReference type="Pfam" id="PF13673">
    <property type="entry name" value="Acetyltransf_10"/>
    <property type="match status" value="1"/>
</dbReference>
<reference evidence="2 3" key="1">
    <citation type="submission" date="2017-05" db="EMBL/GenBank/DDBJ databases">
        <title>Vagococcus spp. assemblies.</title>
        <authorList>
            <person name="Gulvik C.A."/>
        </authorList>
    </citation>
    <scope>NUCLEOTIDE SEQUENCE [LARGE SCALE GENOMIC DNA]</scope>
    <source>
        <strain evidence="2 3">SS1995</strain>
    </source>
</reference>
<protein>
    <submittedName>
        <fullName evidence="2">GNAT family N-acetyltransferase</fullName>
    </submittedName>
</protein>
<sequence>MLEKQLVKTNQDIVQLFTILEPIWREVFTPIIGIDQVTYMMTNYQSIDNIKQEIASGAQYFLIRYKGENVGYTAYEETDTQIYISKLYLNNSVRGKGLSSQLFDWYDELGKGKVLHLNVNQGNEQAIKIYEHKGFKRVDERYVDIGEGYIMNDYVYEKN</sequence>
<name>A0A429ZWR7_9ENTE</name>
<evidence type="ECO:0000313" key="3">
    <source>
        <dbReference type="Proteomes" id="UP000287857"/>
    </source>
</evidence>
<evidence type="ECO:0000313" key="2">
    <source>
        <dbReference type="EMBL" id="RST98146.1"/>
    </source>
</evidence>
<dbReference type="Gene3D" id="3.40.630.30">
    <property type="match status" value="1"/>
</dbReference>
<keyword evidence="2" id="KW-0808">Transferase</keyword>
<organism evidence="2 3">
    <name type="scientific">Vagococcus vulneris</name>
    <dbReference type="NCBI Taxonomy" id="1977869"/>
    <lineage>
        <taxon>Bacteria</taxon>
        <taxon>Bacillati</taxon>
        <taxon>Bacillota</taxon>
        <taxon>Bacilli</taxon>
        <taxon>Lactobacillales</taxon>
        <taxon>Enterococcaceae</taxon>
        <taxon>Vagococcus</taxon>
    </lineage>
</organism>
<dbReference type="SUPFAM" id="SSF55729">
    <property type="entry name" value="Acyl-CoA N-acyltransferases (Nat)"/>
    <property type="match status" value="1"/>
</dbReference>
<dbReference type="EMBL" id="NGJS01000013">
    <property type="protein sequence ID" value="RST98146.1"/>
    <property type="molecule type" value="Genomic_DNA"/>
</dbReference>
<evidence type="ECO:0000259" key="1">
    <source>
        <dbReference type="PROSITE" id="PS51186"/>
    </source>
</evidence>
<dbReference type="OrthoDB" id="9773249at2"/>
<dbReference type="CDD" id="cd04301">
    <property type="entry name" value="NAT_SF"/>
    <property type="match status" value="1"/>
</dbReference>
<gene>
    <name evidence="2" type="ORF">CBF37_08930</name>
</gene>